<evidence type="ECO:0000259" key="6">
    <source>
        <dbReference type="PROSITE" id="PS50011"/>
    </source>
</evidence>
<dbReference type="EMBL" id="JBGMDY010000007">
    <property type="protein sequence ID" value="KAL2327885.1"/>
    <property type="molecule type" value="Genomic_DNA"/>
</dbReference>
<dbReference type="PANTHER" id="PTHR27002:SF616">
    <property type="entry name" value="RECEPTOR-LIKE SERINE_THREONINE-PROTEIN KINASE"/>
    <property type="match status" value="1"/>
</dbReference>
<evidence type="ECO:0000256" key="1">
    <source>
        <dbReference type="ARBA" id="ARBA00022527"/>
    </source>
</evidence>
<dbReference type="GO" id="GO:0005524">
    <property type="term" value="F:ATP binding"/>
    <property type="evidence" value="ECO:0007669"/>
    <property type="project" value="UniProtKB-KW"/>
</dbReference>
<organism evidence="7 8">
    <name type="scientific">Flemingia macrophylla</name>
    <dbReference type="NCBI Taxonomy" id="520843"/>
    <lineage>
        <taxon>Eukaryota</taxon>
        <taxon>Viridiplantae</taxon>
        <taxon>Streptophyta</taxon>
        <taxon>Embryophyta</taxon>
        <taxon>Tracheophyta</taxon>
        <taxon>Spermatophyta</taxon>
        <taxon>Magnoliopsida</taxon>
        <taxon>eudicotyledons</taxon>
        <taxon>Gunneridae</taxon>
        <taxon>Pentapetalae</taxon>
        <taxon>rosids</taxon>
        <taxon>fabids</taxon>
        <taxon>Fabales</taxon>
        <taxon>Fabaceae</taxon>
        <taxon>Papilionoideae</taxon>
        <taxon>50 kb inversion clade</taxon>
        <taxon>NPAAA clade</taxon>
        <taxon>indigoferoid/millettioid clade</taxon>
        <taxon>Phaseoleae</taxon>
        <taxon>Flemingia</taxon>
    </lineage>
</organism>
<evidence type="ECO:0000256" key="5">
    <source>
        <dbReference type="ARBA" id="ARBA00022840"/>
    </source>
</evidence>
<dbReference type="PANTHER" id="PTHR27002">
    <property type="entry name" value="RECEPTOR-LIKE SERINE/THREONINE-PROTEIN KINASE SD1-8"/>
    <property type="match status" value="1"/>
</dbReference>
<evidence type="ECO:0000313" key="8">
    <source>
        <dbReference type="Proteomes" id="UP001603857"/>
    </source>
</evidence>
<protein>
    <recommendedName>
        <fullName evidence="6">Protein kinase domain-containing protein</fullName>
    </recommendedName>
</protein>
<evidence type="ECO:0000313" key="7">
    <source>
        <dbReference type="EMBL" id="KAL2327885.1"/>
    </source>
</evidence>
<reference evidence="7 8" key="1">
    <citation type="submission" date="2024-08" db="EMBL/GenBank/DDBJ databases">
        <title>Insights into the chromosomal genome structure of Flemingia macrophylla.</title>
        <authorList>
            <person name="Ding Y."/>
            <person name="Zhao Y."/>
            <person name="Bi W."/>
            <person name="Wu M."/>
            <person name="Zhao G."/>
            <person name="Gong Y."/>
            <person name="Li W."/>
            <person name="Zhang P."/>
        </authorList>
    </citation>
    <scope>NUCLEOTIDE SEQUENCE [LARGE SCALE GENOMIC DNA]</scope>
    <source>
        <strain evidence="7">DYQJB</strain>
        <tissue evidence="7">Leaf</tissue>
    </source>
</reference>
<dbReference type="PROSITE" id="PS50011">
    <property type="entry name" value="PROTEIN_KINASE_DOM"/>
    <property type="match status" value="1"/>
</dbReference>
<sequence>MCWWAGEGVNTFYPGSFRLLPTGECALRNLQADFAISTGGIMLLCLASMLGFADEDKVDGQEIAVKTLSKSSWQGVSEFINEVKLIAKLQHRNLVKLLGCFIQGRQKMLIYEYMANGSLDSFIFGNTSRVVGTYGYMAPEYAVDGLFSIKSDVFSFGILVLEIICGKRNRGLYHTDKNLNLVGHTVSRATNSDLDVLGVPRKIRKRSTTSMLEEKTISDVKDV</sequence>
<evidence type="ECO:0000256" key="2">
    <source>
        <dbReference type="ARBA" id="ARBA00022679"/>
    </source>
</evidence>
<dbReference type="AlphaFoldDB" id="A0ABD1LWH0"/>
<dbReference type="Pfam" id="PF07714">
    <property type="entry name" value="PK_Tyr_Ser-Thr"/>
    <property type="match status" value="2"/>
</dbReference>
<feature type="domain" description="Protein kinase" evidence="6">
    <location>
        <begin position="30"/>
        <end position="223"/>
    </location>
</feature>
<keyword evidence="3" id="KW-0547">Nucleotide-binding</keyword>
<accession>A0ABD1LWH0</accession>
<keyword evidence="5" id="KW-0067">ATP-binding</keyword>
<comment type="caution">
    <text evidence="7">The sequence shown here is derived from an EMBL/GenBank/DDBJ whole genome shotgun (WGS) entry which is preliminary data.</text>
</comment>
<dbReference type="GO" id="GO:0004674">
    <property type="term" value="F:protein serine/threonine kinase activity"/>
    <property type="evidence" value="ECO:0007669"/>
    <property type="project" value="UniProtKB-KW"/>
</dbReference>
<dbReference type="Gene3D" id="3.30.200.20">
    <property type="entry name" value="Phosphorylase Kinase, domain 1"/>
    <property type="match status" value="1"/>
</dbReference>
<keyword evidence="8" id="KW-1185">Reference proteome</keyword>
<keyword evidence="1" id="KW-0723">Serine/threonine-protein kinase</keyword>
<keyword evidence="4" id="KW-0418">Kinase</keyword>
<dbReference type="Proteomes" id="UP001603857">
    <property type="component" value="Unassembled WGS sequence"/>
</dbReference>
<proteinExistence type="predicted"/>
<evidence type="ECO:0000256" key="3">
    <source>
        <dbReference type="ARBA" id="ARBA00022741"/>
    </source>
</evidence>
<evidence type="ECO:0000256" key="4">
    <source>
        <dbReference type="ARBA" id="ARBA00022777"/>
    </source>
</evidence>
<dbReference type="InterPro" id="IPR011009">
    <property type="entry name" value="Kinase-like_dom_sf"/>
</dbReference>
<dbReference type="InterPro" id="IPR001245">
    <property type="entry name" value="Ser-Thr/Tyr_kinase_cat_dom"/>
</dbReference>
<keyword evidence="2" id="KW-0808">Transferase</keyword>
<dbReference type="Gene3D" id="1.10.510.10">
    <property type="entry name" value="Transferase(Phosphotransferase) domain 1"/>
    <property type="match status" value="1"/>
</dbReference>
<gene>
    <name evidence="7" type="ORF">Fmac_021312</name>
</gene>
<dbReference type="SUPFAM" id="SSF56112">
    <property type="entry name" value="Protein kinase-like (PK-like)"/>
    <property type="match status" value="1"/>
</dbReference>
<name>A0ABD1LWH0_9FABA</name>
<dbReference type="InterPro" id="IPR000719">
    <property type="entry name" value="Prot_kinase_dom"/>
</dbReference>